<gene>
    <name evidence="2" type="ORF">METZ01_LOCUS227203</name>
</gene>
<feature type="transmembrane region" description="Helical" evidence="1">
    <location>
        <begin position="6"/>
        <end position="29"/>
    </location>
</feature>
<proteinExistence type="predicted"/>
<dbReference type="AlphaFoldDB" id="A0A382GHD0"/>
<keyword evidence="1" id="KW-1133">Transmembrane helix</keyword>
<protein>
    <recommendedName>
        <fullName evidence="3">DUF948 domain-containing protein</fullName>
    </recommendedName>
</protein>
<evidence type="ECO:0000313" key="2">
    <source>
        <dbReference type="EMBL" id="SVB74349.1"/>
    </source>
</evidence>
<accession>A0A382GHD0</accession>
<feature type="non-terminal residue" evidence="2">
    <location>
        <position position="89"/>
    </location>
</feature>
<keyword evidence="1" id="KW-0812">Transmembrane</keyword>
<keyword evidence="1" id="KW-0472">Membrane</keyword>
<name>A0A382GHD0_9ZZZZ</name>
<dbReference type="EMBL" id="UINC01055456">
    <property type="protein sequence ID" value="SVB74349.1"/>
    <property type="molecule type" value="Genomic_DNA"/>
</dbReference>
<organism evidence="2">
    <name type="scientific">marine metagenome</name>
    <dbReference type="NCBI Taxonomy" id="408172"/>
    <lineage>
        <taxon>unclassified sequences</taxon>
        <taxon>metagenomes</taxon>
        <taxon>ecological metagenomes</taxon>
    </lineage>
</organism>
<reference evidence="2" key="1">
    <citation type="submission" date="2018-05" db="EMBL/GenBank/DDBJ databases">
        <authorList>
            <person name="Lanie J.A."/>
            <person name="Ng W.-L."/>
            <person name="Kazmierczak K.M."/>
            <person name="Andrzejewski T.M."/>
            <person name="Davidsen T.M."/>
            <person name="Wayne K.J."/>
            <person name="Tettelin H."/>
            <person name="Glass J.I."/>
            <person name="Rusch D."/>
            <person name="Podicherti R."/>
            <person name="Tsui H.-C.T."/>
            <person name="Winkler M.E."/>
        </authorList>
    </citation>
    <scope>NUCLEOTIDE SEQUENCE</scope>
</reference>
<feature type="non-terminal residue" evidence="2">
    <location>
        <position position="1"/>
    </location>
</feature>
<evidence type="ECO:0000256" key="1">
    <source>
        <dbReference type="SAM" id="Phobius"/>
    </source>
</evidence>
<sequence>VIDWPILLLAVIAVSTVIMALVQIGMIIYGARLARRVDLVVGRVEQEIDPVLGKVQEISADAARATKLAATQVERLDQVMARLARRVEE</sequence>
<evidence type="ECO:0008006" key="3">
    <source>
        <dbReference type="Google" id="ProtNLM"/>
    </source>
</evidence>